<evidence type="ECO:0000259" key="2">
    <source>
        <dbReference type="SMART" id="SM00829"/>
    </source>
</evidence>
<dbReference type="PANTHER" id="PTHR44154:SF1">
    <property type="entry name" value="QUINONE OXIDOREDUCTASE"/>
    <property type="match status" value="1"/>
</dbReference>
<dbReference type="SMART" id="SM00829">
    <property type="entry name" value="PKS_ER"/>
    <property type="match status" value="1"/>
</dbReference>
<dbReference type="PANTHER" id="PTHR44154">
    <property type="entry name" value="QUINONE OXIDOREDUCTASE"/>
    <property type="match status" value="1"/>
</dbReference>
<dbReference type="InterPro" id="IPR013149">
    <property type="entry name" value="ADH-like_C"/>
</dbReference>
<gene>
    <name evidence="3" type="ORF">HSB1_28970</name>
</gene>
<evidence type="ECO:0000313" key="4">
    <source>
        <dbReference type="Proteomes" id="UP000007813"/>
    </source>
</evidence>
<dbReference type="InterPro" id="IPR020843">
    <property type="entry name" value="ER"/>
</dbReference>
<dbReference type="eggNOG" id="arCOG01458">
    <property type="taxonomic scope" value="Archaea"/>
</dbReference>
<dbReference type="SUPFAM" id="SSF50129">
    <property type="entry name" value="GroES-like"/>
    <property type="match status" value="1"/>
</dbReference>
<dbReference type="GO" id="GO:0030554">
    <property type="term" value="F:adenyl nucleotide binding"/>
    <property type="evidence" value="ECO:0007669"/>
    <property type="project" value="UniProtKB-ARBA"/>
</dbReference>
<protein>
    <submittedName>
        <fullName evidence="3">Alcohol dehydrogenase</fullName>
    </submittedName>
</protein>
<dbReference type="GO" id="GO:0016616">
    <property type="term" value="F:oxidoreductase activity, acting on the CH-OH group of donors, NAD or NADP as acceptor"/>
    <property type="evidence" value="ECO:0007669"/>
    <property type="project" value="UniProtKB-ARBA"/>
</dbReference>
<dbReference type="AlphaFoldDB" id="J3JF11"/>
<evidence type="ECO:0000256" key="1">
    <source>
        <dbReference type="ARBA" id="ARBA00022857"/>
    </source>
</evidence>
<dbReference type="PATRIC" id="fig|1210908.3.peg.2778"/>
<keyword evidence="1" id="KW-0521">NADP</keyword>
<feature type="domain" description="Enoyl reductase (ER)" evidence="2">
    <location>
        <begin position="29"/>
        <end position="352"/>
    </location>
</feature>
<dbReference type="Proteomes" id="UP000007813">
    <property type="component" value="Unassembled WGS sequence"/>
</dbReference>
<dbReference type="GO" id="GO:0044281">
    <property type="term" value="P:small molecule metabolic process"/>
    <property type="evidence" value="ECO:0007669"/>
    <property type="project" value="UniProtKB-ARBA"/>
</dbReference>
<dbReference type="Gene3D" id="3.90.180.10">
    <property type="entry name" value="Medium-chain alcohol dehydrogenases, catalytic domain"/>
    <property type="match status" value="1"/>
</dbReference>
<dbReference type="InterPro" id="IPR011032">
    <property type="entry name" value="GroES-like_sf"/>
</dbReference>
<proteinExistence type="predicted"/>
<evidence type="ECO:0000313" key="3">
    <source>
        <dbReference type="EMBL" id="EJN58816.1"/>
    </source>
</evidence>
<dbReference type="Pfam" id="PF00107">
    <property type="entry name" value="ADH_zinc_N"/>
    <property type="match status" value="1"/>
</dbReference>
<dbReference type="InterPro" id="IPR013154">
    <property type="entry name" value="ADH-like_N"/>
</dbReference>
<comment type="caution">
    <text evidence="3">The sequence shown here is derived from an EMBL/GenBank/DDBJ whole genome shotgun (WGS) entry which is preliminary data.</text>
</comment>
<dbReference type="InterPro" id="IPR036291">
    <property type="entry name" value="NAD(P)-bd_dom_sf"/>
</dbReference>
<dbReference type="SUPFAM" id="SSF51735">
    <property type="entry name" value="NAD(P)-binding Rossmann-fold domains"/>
    <property type="match status" value="1"/>
</dbReference>
<dbReference type="InterPro" id="IPR051603">
    <property type="entry name" value="Zinc-ADH_QOR/CCCR"/>
</dbReference>
<name>J3JF11_9EURY</name>
<dbReference type="Pfam" id="PF08240">
    <property type="entry name" value="ADH_N"/>
    <property type="match status" value="1"/>
</dbReference>
<accession>J3JF11</accession>
<dbReference type="EMBL" id="ALJD01000007">
    <property type="protein sequence ID" value="EJN58816.1"/>
    <property type="molecule type" value="Genomic_DNA"/>
</dbReference>
<reference evidence="3 4" key="1">
    <citation type="journal article" date="2012" name="J. Bacteriol.">
        <title>Draft Genome Sequence of the Extremely Halophilic Archaeon Halogranum salarium B-1T.</title>
        <authorList>
            <person name="Kim K.K."/>
            <person name="Lee K.C."/>
            <person name="Lee J.S."/>
        </authorList>
    </citation>
    <scope>NUCLEOTIDE SEQUENCE [LARGE SCALE GENOMIC DNA]</scope>
    <source>
        <strain evidence="3 4">B-1</strain>
    </source>
</reference>
<dbReference type="GO" id="GO:0043168">
    <property type="term" value="F:anion binding"/>
    <property type="evidence" value="ECO:0007669"/>
    <property type="project" value="UniProtKB-ARBA"/>
</dbReference>
<organism evidence="3 4">
    <name type="scientific">Halogranum salarium B-1</name>
    <dbReference type="NCBI Taxonomy" id="1210908"/>
    <lineage>
        <taxon>Archaea</taxon>
        <taxon>Methanobacteriati</taxon>
        <taxon>Methanobacteriota</taxon>
        <taxon>Stenosarchaea group</taxon>
        <taxon>Halobacteria</taxon>
        <taxon>Halobacteriales</taxon>
        <taxon>Haloferacaceae</taxon>
    </lineage>
</organism>
<sequence length="356" mass="36638">MVSDTGTIAITSGSEVKSMRAAAFTDLVGPDGVSVVDRPDPEPAQGQAVVDVDACAINRHDLWILDGDSAMVDAADLPFVSGLDVAGVVRAVGDDASVDPGDRVVLCPNETCGVCRFCRDGPENLCAEFSLYHGGLAEQAVVAADRLVALPDGVDTTTAAALPTAYMTAYHMLRRADVSPGDLVFVPGATGGVGVAGVQLANAMGARTVGTSSSSSKLAQVETLGLDHALEVTDPDAMRSAVADVGEPDAVLNHLGGPYTAVGLDVMRRGGRMLVCGRTAGGTSEIDVPDLFLGHKRVEGSTMGTQRDLERLVDLVASGTFTPAVAETYPLEETGAAFAAMQKRERVGKLVVTPSA</sequence>